<feature type="domain" description="Ig-like" evidence="2">
    <location>
        <begin position="31"/>
        <end position="129"/>
    </location>
</feature>
<accession>A0A813RS43</accession>
<dbReference type="InterPro" id="IPR007110">
    <property type="entry name" value="Ig-like_dom"/>
</dbReference>
<evidence type="ECO:0000313" key="3">
    <source>
        <dbReference type="EMBL" id="CAF0789055.1"/>
    </source>
</evidence>
<feature type="domain" description="Ig-like" evidence="2">
    <location>
        <begin position="149"/>
        <end position="217"/>
    </location>
</feature>
<dbReference type="GO" id="GO:0032589">
    <property type="term" value="C:neuron projection membrane"/>
    <property type="evidence" value="ECO:0007669"/>
    <property type="project" value="TreeGrafter"/>
</dbReference>
<feature type="transmembrane region" description="Helical" evidence="1">
    <location>
        <begin position="503"/>
        <end position="522"/>
    </location>
</feature>
<dbReference type="Proteomes" id="UP000663877">
    <property type="component" value="Unassembled WGS sequence"/>
</dbReference>
<dbReference type="GO" id="GO:0050808">
    <property type="term" value="P:synapse organization"/>
    <property type="evidence" value="ECO:0007669"/>
    <property type="project" value="TreeGrafter"/>
</dbReference>
<dbReference type="InterPro" id="IPR036179">
    <property type="entry name" value="Ig-like_dom_sf"/>
</dbReference>
<dbReference type="InterPro" id="IPR003599">
    <property type="entry name" value="Ig_sub"/>
</dbReference>
<dbReference type="InterPro" id="IPR013783">
    <property type="entry name" value="Ig-like_fold"/>
</dbReference>
<evidence type="ECO:0000313" key="4">
    <source>
        <dbReference type="EMBL" id="CAF1262672.1"/>
    </source>
</evidence>
<protein>
    <recommendedName>
        <fullName evidence="2">Ig-like domain-containing protein</fullName>
    </recommendedName>
</protein>
<proteinExistence type="predicted"/>
<sequence>MFLLKVPSILLFIINITYSMYYLTNFHAHYPDARVIIANCGDTISLSCPSESENHASSSSSTPIMWFRLYENAYPQPLILGDRQLSDDQRFMLRTQNNDRHLEIVGIRKDDEGYYLCKSGNIQSSYNITILSNTCIDIIPDHIHTNADEPIYLICRIRSIENSNEVNSQVEWTRNDYLLDNNMTESSSNYSSIDSILYETLTIKNATRNDTGIYRCRYGQDLTATAQVIVNQYPNGSKARRLISQLGGNSSSSKASLRTVNSCFYIVYEIVLVTLVALSMHLTITLALLFCISAVTINAAETCQGPAIDSQEDFKWKYDAAPIVVYGNVINVKDTMVTLTVNCTLKGSLDTARIDVSQLSTVANTTECHYLSINKNYIVFIDEMKPTSAGSRSIYRLADLEEIEINANTAKSFMNDECTDEEDNGIELTMFFSDKDLKCNQFTATCNEANKASIIALNYGPLTKSSTFLGGFRKTMPVPNMDSTDGISGKNTGTGDEQMRGTATISTMWMSMIVFLAGLMMTRNI</sequence>
<gene>
    <name evidence="4" type="ORF">BJG266_LOCUS30209</name>
    <name evidence="3" type="ORF">BJG266_LOCUS4569</name>
</gene>
<evidence type="ECO:0000259" key="2">
    <source>
        <dbReference type="PROSITE" id="PS50835"/>
    </source>
</evidence>
<dbReference type="SUPFAM" id="SSF48726">
    <property type="entry name" value="Immunoglobulin"/>
    <property type="match status" value="2"/>
</dbReference>
<evidence type="ECO:0000313" key="5">
    <source>
        <dbReference type="Proteomes" id="UP000663877"/>
    </source>
</evidence>
<dbReference type="CDD" id="cd00096">
    <property type="entry name" value="Ig"/>
    <property type="match status" value="1"/>
</dbReference>
<keyword evidence="1" id="KW-0472">Membrane</keyword>
<dbReference type="EMBL" id="CAJNOI010000382">
    <property type="protein sequence ID" value="CAF1262672.1"/>
    <property type="molecule type" value="Genomic_DNA"/>
</dbReference>
<organism evidence="3 5">
    <name type="scientific">Adineta steineri</name>
    <dbReference type="NCBI Taxonomy" id="433720"/>
    <lineage>
        <taxon>Eukaryota</taxon>
        <taxon>Metazoa</taxon>
        <taxon>Spiralia</taxon>
        <taxon>Gnathifera</taxon>
        <taxon>Rotifera</taxon>
        <taxon>Eurotatoria</taxon>
        <taxon>Bdelloidea</taxon>
        <taxon>Adinetida</taxon>
        <taxon>Adinetidae</taxon>
        <taxon>Adineta</taxon>
    </lineage>
</organism>
<dbReference type="AlphaFoldDB" id="A0A813RS43"/>
<dbReference type="PROSITE" id="PS50835">
    <property type="entry name" value="IG_LIKE"/>
    <property type="match status" value="2"/>
</dbReference>
<feature type="transmembrane region" description="Helical" evidence="1">
    <location>
        <begin position="263"/>
        <end position="290"/>
    </location>
</feature>
<keyword evidence="1" id="KW-1133">Transmembrane helix</keyword>
<dbReference type="PANTHER" id="PTHR23279:SF36">
    <property type="entry name" value="DEFECTIVE PROBOSCIS EXTENSION RESPONSE 9, ISOFORM A"/>
    <property type="match status" value="1"/>
</dbReference>
<dbReference type="Pfam" id="PF07686">
    <property type="entry name" value="V-set"/>
    <property type="match status" value="1"/>
</dbReference>
<evidence type="ECO:0000256" key="1">
    <source>
        <dbReference type="SAM" id="Phobius"/>
    </source>
</evidence>
<dbReference type="Gene3D" id="2.60.40.10">
    <property type="entry name" value="Immunoglobulins"/>
    <property type="match status" value="2"/>
</dbReference>
<dbReference type="EMBL" id="CAJNOI010000011">
    <property type="protein sequence ID" value="CAF0789055.1"/>
    <property type="molecule type" value="Genomic_DNA"/>
</dbReference>
<dbReference type="InterPro" id="IPR037448">
    <property type="entry name" value="Zig-8"/>
</dbReference>
<dbReference type="PANTHER" id="PTHR23279">
    <property type="entry name" value="DEFECTIVE PROBOSCIS EXTENSION RESPONSE DPR -RELATED"/>
    <property type="match status" value="1"/>
</dbReference>
<name>A0A813RS43_9BILA</name>
<reference evidence="3" key="1">
    <citation type="submission" date="2021-02" db="EMBL/GenBank/DDBJ databases">
        <authorList>
            <person name="Nowell W R."/>
        </authorList>
    </citation>
    <scope>NUCLEOTIDE SEQUENCE</scope>
</reference>
<comment type="caution">
    <text evidence="3">The sequence shown here is derived from an EMBL/GenBank/DDBJ whole genome shotgun (WGS) entry which is preliminary data.</text>
</comment>
<keyword evidence="1" id="KW-0812">Transmembrane</keyword>
<dbReference type="SMART" id="SM00409">
    <property type="entry name" value="IG"/>
    <property type="match status" value="2"/>
</dbReference>
<dbReference type="InterPro" id="IPR013106">
    <property type="entry name" value="Ig_V-set"/>
</dbReference>